<accession>A0A6P8ZE93</accession>
<reference evidence="9" key="1">
    <citation type="submission" date="2025-08" db="UniProtKB">
        <authorList>
            <consortium name="RefSeq"/>
        </authorList>
    </citation>
    <scope>IDENTIFICATION</scope>
    <source>
        <strain evidence="9">15112-1751.03</strain>
        <tissue evidence="9">Whole Adult</tissue>
    </source>
</reference>
<dbReference type="GO" id="GO:0032259">
    <property type="term" value="P:methylation"/>
    <property type="evidence" value="ECO:0007669"/>
    <property type="project" value="UniProtKB-KW"/>
</dbReference>
<dbReference type="PANTHER" id="PTHR46165">
    <property type="entry name" value="SET AND MYND DOMAIN-CONTAINING PROTEIN 4"/>
    <property type="match status" value="1"/>
</dbReference>
<dbReference type="GeneID" id="117575752"/>
<sequence>MNGIHLSFLPEQLDDDFAAICAALTPRNVIETELLLHFLKRSANEFFNYIVEYSENVLNDTNRLIRKRDKNKSLKQEISFLNQIIYRTPTNSVVFMEALFFRIAYFFRNEKFSMAKRDILYLKSFESNHMTAQQLVDVETFMYMSNYFMREMREARIYLDQAEELLDQFTAKKLLPESSRVQTILGDLSKFKAEIREFTNNARIQFQIKKKPAKESYINSDCEFRSAQLNNAGALACNDIAKGQVVIVEQPHFFQFLASFTNCEVCGVYQEHLYTCRDCRYRSYCSMTCMKSDGAHIYECYGYKIGLIPMLEATILFRCFVQVAQFLSPAFNKFRRKNGPIRDATTAWHFIVKHCSLSDRHQKTIVVEFLSRQPNCKLLSIDKWRQLITNSFRLAVFVHNDTIIQAIFFDQLELCKDESIKLIGAILMRLSVHIMLNSQRDELQFISRKFNSSAYPAYKPENLSRMDANVFEYYDINAHSDFVDCFQNLQELTQNSIKQVPKDPMPNTPHYNPMSKFICKLFGSLINNVEINKLEDLMHVKPTTSELIEEHLMPLSSSKRCHLLSDIFNNYHKFVFDYFSLCGATRQEKWSLCPKLRHLQHSCVPNVELRSLSDGKYLAKAAMDLATGTELTVCFNSVEILKQNRKERHDILQKSGIICSCDLCSLPAYIEPDNMRSGILCTFCDQDNIITQLPGKCIQCHADYNEQLQQMKIFISQVLRQMEVKELDPNTTQRDLAILYGTYNSYITMHFSEYHELRLIGILSFVEFLTKNGFLKQATDVIIALHCSYYSYFGDNTDCFKKGFAALIFKMVKNILKSYFANLSPSSVINKEPLNQLLVIILYTLKNQEHHLDPSIDDAETYNMILDNYALYYNWKRIVSYLTLMPKALKDYLNLSQ</sequence>
<keyword evidence="6" id="KW-0862">Zinc</keyword>
<dbReference type="Gene3D" id="2.170.270.10">
    <property type="entry name" value="SET domain"/>
    <property type="match status" value="2"/>
</dbReference>
<evidence type="ECO:0000256" key="1">
    <source>
        <dbReference type="ARBA" id="ARBA00022603"/>
    </source>
</evidence>
<evidence type="ECO:0000256" key="4">
    <source>
        <dbReference type="ARBA" id="ARBA00022723"/>
    </source>
</evidence>
<dbReference type="AlphaFoldDB" id="A0A6P8ZE93"/>
<dbReference type="Proteomes" id="UP000515160">
    <property type="component" value="Chromosome 2R"/>
</dbReference>
<dbReference type="PANTHER" id="PTHR46165:SF6">
    <property type="entry name" value="SET AND MYND DOMAIN-CONTAINING PROTEIN 4-LIKE PROTEIN"/>
    <property type="match status" value="1"/>
</dbReference>
<dbReference type="OrthoDB" id="62495at2759"/>
<organism evidence="8 9">
    <name type="scientific">Drosophila albomicans</name>
    <name type="common">Fruit fly</name>
    <dbReference type="NCBI Taxonomy" id="7291"/>
    <lineage>
        <taxon>Eukaryota</taxon>
        <taxon>Metazoa</taxon>
        <taxon>Ecdysozoa</taxon>
        <taxon>Arthropoda</taxon>
        <taxon>Hexapoda</taxon>
        <taxon>Insecta</taxon>
        <taxon>Pterygota</taxon>
        <taxon>Neoptera</taxon>
        <taxon>Endopterygota</taxon>
        <taxon>Diptera</taxon>
        <taxon>Brachycera</taxon>
        <taxon>Muscomorpha</taxon>
        <taxon>Ephydroidea</taxon>
        <taxon>Drosophilidae</taxon>
        <taxon>Drosophila</taxon>
    </lineage>
</organism>
<evidence type="ECO:0000256" key="6">
    <source>
        <dbReference type="ARBA" id="ARBA00022833"/>
    </source>
</evidence>
<dbReference type="Gene3D" id="6.10.140.2220">
    <property type="match status" value="1"/>
</dbReference>
<dbReference type="InterPro" id="IPR052097">
    <property type="entry name" value="SET-MYND_domain_protein"/>
</dbReference>
<evidence type="ECO:0000256" key="3">
    <source>
        <dbReference type="ARBA" id="ARBA00022691"/>
    </source>
</evidence>
<keyword evidence="4" id="KW-0479">Metal-binding</keyword>
<dbReference type="InterPro" id="IPR002893">
    <property type="entry name" value="Znf_MYND"/>
</dbReference>
<keyword evidence="2" id="KW-0808">Transferase</keyword>
<keyword evidence="8" id="KW-1185">Reference proteome</keyword>
<protein>
    <submittedName>
        <fullName evidence="9">Uncharacterized protein LOC117575752 isoform X1</fullName>
    </submittedName>
</protein>
<evidence type="ECO:0000313" key="9">
    <source>
        <dbReference type="RefSeq" id="XP_034116002.1"/>
    </source>
</evidence>
<dbReference type="GO" id="GO:0005737">
    <property type="term" value="C:cytoplasm"/>
    <property type="evidence" value="ECO:0007669"/>
    <property type="project" value="TreeGrafter"/>
</dbReference>
<name>A0A6P8ZE93_DROAB</name>
<dbReference type="PROSITE" id="PS01360">
    <property type="entry name" value="ZF_MYND_1"/>
    <property type="match status" value="1"/>
</dbReference>
<dbReference type="InterPro" id="IPR046341">
    <property type="entry name" value="SET_dom_sf"/>
</dbReference>
<gene>
    <name evidence="9" type="primary">LOC117575752</name>
</gene>
<evidence type="ECO:0000256" key="5">
    <source>
        <dbReference type="ARBA" id="ARBA00022771"/>
    </source>
</evidence>
<dbReference type="GO" id="GO:0008270">
    <property type="term" value="F:zinc ion binding"/>
    <property type="evidence" value="ECO:0007669"/>
    <property type="project" value="UniProtKB-KW"/>
</dbReference>
<keyword evidence="3" id="KW-0949">S-adenosyl-L-methionine</keyword>
<evidence type="ECO:0000256" key="2">
    <source>
        <dbReference type="ARBA" id="ARBA00022679"/>
    </source>
</evidence>
<dbReference type="GO" id="GO:0008168">
    <property type="term" value="F:methyltransferase activity"/>
    <property type="evidence" value="ECO:0007669"/>
    <property type="project" value="UniProtKB-KW"/>
</dbReference>
<dbReference type="GO" id="GO:0005634">
    <property type="term" value="C:nucleus"/>
    <property type="evidence" value="ECO:0007669"/>
    <property type="project" value="TreeGrafter"/>
</dbReference>
<dbReference type="RefSeq" id="XP_034116002.1">
    <property type="nucleotide sequence ID" value="XM_034260111.2"/>
</dbReference>
<evidence type="ECO:0000259" key="7">
    <source>
        <dbReference type="PROSITE" id="PS01360"/>
    </source>
</evidence>
<evidence type="ECO:0000313" key="8">
    <source>
        <dbReference type="Proteomes" id="UP000515160"/>
    </source>
</evidence>
<dbReference type="Gene3D" id="1.10.220.160">
    <property type="match status" value="1"/>
</dbReference>
<keyword evidence="1" id="KW-0489">Methyltransferase</keyword>
<dbReference type="GO" id="GO:0042826">
    <property type="term" value="F:histone deacetylase binding"/>
    <property type="evidence" value="ECO:0007669"/>
    <property type="project" value="TreeGrafter"/>
</dbReference>
<keyword evidence="5" id="KW-0863">Zinc-finger</keyword>
<feature type="domain" description="MYND-type" evidence="7">
    <location>
        <begin position="263"/>
        <end position="300"/>
    </location>
</feature>
<proteinExistence type="predicted"/>
<dbReference type="SUPFAM" id="SSF82199">
    <property type="entry name" value="SET domain"/>
    <property type="match status" value="1"/>
</dbReference>